<accession>A0AAI9ZGN1</accession>
<dbReference type="EMBL" id="JAHMHQ010000025">
    <property type="protein sequence ID" value="KAK1624229.1"/>
    <property type="molecule type" value="Genomic_DNA"/>
</dbReference>
<name>A0AAI9ZGN1_9PEZI</name>
<dbReference type="PANTHER" id="PTHR35605:SF1">
    <property type="entry name" value="ECP2 EFFECTOR PROTEIN DOMAIN-CONTAINING PROTEIN-RELATED"/>
    <property type="match status" value="1"/>
</dbReference>
<comment type="caution">
    <text evidence="1">The sequence shown here is derived from an EMBL/GenBank/DDBJ whole genome shotgun (WGS) entry which is preliminary data.</text>
</comment>
<gene>
    <name evidence="1" type="ORF">BDP81DRAFT_475151</name>
</gene>
<dbReference type="RefSeq" id="XP_060440224.1">
    <property type="nucleotide sequence ID" value="XM_060594726.1"/>
</dbReference>
<dbReference type="AlphaFoldDB" id="A0AAI9ZGN1"/>
<evidence type="ECO:0000313" key="2">
    <source>
        <dbReference type="Proteomes" id="UP001243989"/>
    </source>
</evidence>
<protein>
    <submittedName>
        <fullName evidence="1">Uncharacterized protein</fullName>
    </submittedName>
</protein>
<dbReference type="Proteomes" id="UP001243989">
    <property type="component" value="Unassembled WGS sequence"/>
</dbReference>
<dbReference type="GeneID" id="85479588"/>
<evidence type="ECO:0000313" key="1">
    <source>
        <dbReference type="EMBL" id="KAK1624229.1"/>
    </source>
</evidence>
<dbReference type="PANTHER" id="PTHR35605">
    <property type="entry name" value="ECP2 EFFECTOR PROTEIN DOMAIN-CONTAINING PROTEIN-RELATED"/>
    <property type="match status" value="1"/>
</dbReference>
<organism evidence="1 2">
    <name type="scientific">Colletotrichum phormii</name>
    <dbReference type="NCBI Taxonomy" id="359342"/>
    <lineage>
        <taxon>Eukaryota</taxon>
        <taxon>Fungi</taxon>
        <taxon>Dikarya</taxon>
        <taxon>Ascomycota</taxon>
        <taxon>Pezizomycotina</taxon>
        <taxon>Sordariomycetes</taxon>
        <taxon>Hypocreomycetidae</taxon>
        <taxon>Glomerellales</taxon>
        <taxon>Glomerellaceae</taxon>
        <taxon>Colletotrichum</taxon>
        <taxon>Colletotrichum acutatum species complex</taxon>
    </lineage>
</organism>
<proteinExistence type="predicted"/>
<keyword evidence="2" id="KW-1185">Reference proteome</keyword>
<reference evidence="1" key="1">
    <citation type="submission" date="2021-06" db="EMBL/GenBank/DDBJ databases">
        <title>Comparative genomics, transcriptomics and evolutionary studies reveal genomic signatures of adaptation to plant cell wall in hemibiotrophic fungi.</title>
        <authorList>
            <consortium name="DOE Joint Genome Institute"/>
            <person name="Baroncelli R."/>
            <person name="Diaz J.F."/>
            <person name="Benocci T."/>
            <person name="Peng M."/>
            <person name="Battaglia E."/>
            <person name="Haridas S."/>
            <person name="Andreopoulos W."/>
            <person name="Labutti K."/>
            <person name="Pangilinan J."/>
            <person name="Floch G.L."/>
            <person name="Makela M.R."/>
            <person name="Henrissat B."/>
            <person name="Grigoriev I.V."/>
            <person name="Crouch J.A."/>
            <person name="De Vries R.P."/>
            <person name="Sukno S.A."/>
            <person name="Thon M.R."/>
        </authorList>
    </citation>
    <scope>NUCLEOTIDE SEQUENCE</scope>
    <source>
        <strain evidence="1">CBS 102054</strain>
    </source>
</reference>
<sequence>MTKPVVPLRPGQAPASPRYLPIAPYHPCRSDSYISSSMKLSQLEWNQPSAYTRESMRMSRDVEVQYVPLPFPVGEAGWVGVLEEGGLVVEVWRSDLLDMETKVQEAHGASIFNGTVDVEGIPATPEVTTAFYNEAQNRQNAKRSLEKRIRYTFHAPHCFEKWGKVDGFQVNTGVNNLRAVNGGCKVRARQCIRTQCVGEAAIALCNDNYYDLEVSCGHVADLAQAIAHDCIWVDICFDPKQPAHTCKTWSAGQNFDGSHNVIVGNCGAVSSSGQPVKA</sequence>